<feature type="domain" description="Cyclodeaminase/cyclohydrolase" evidence="1">
    <location>
        <begin position="8"/>
        <end position="185"/>
    </location>
</feature>
<dbReference type="InterPro" id="IPR036178">
    <property type="entry name" value="Formintransfe-cycloase-like_sf"/>
</dbReference>
<dbReference type="Pfam" id="PF04961">
    <property type="entry name" value="FTCD_C"/>
    <property type="match status" value="1"/>
</dbReference>
<organism evidence="2 3">
    <name type="scientific">Anoxynatronum sibiricum</name>
    <dbReference type="NCBI Taxonomy" id="210623"/>
    <lineage>
        <taxon>Bacteria</taxon>
        <taxon>Bacillati</taxon>
        <taxon>Bacillota</taxon>
        <taxon>Clostridia</taxon>
        <taxon>Eubacteriales</taxon>
        <taxon>Clostridiaceae</taxon>
        <taxon>Anoxynatronum</taxon>
    </lineage>
</organism>
<protein>
    <submittedName>
        <fullName evidence="2">Cyclodeaminase/cyclohydrolase family protein</fullName>
    </submittedName>
</protein>
<dbReference type="EMBL" id="JBCITM010000001">
    <property type="protein sequence ID" value="MEN1759057.1"/>
    <property type="molecule type" value="Genomic_DNA"/>
</dbReference>
<comment type="caution">
    <text evidence="2">The sequence shown here is derived from an EMBL/GenBank/DDBJ whole genome shotgun (WGS) entry which is preliminary data.</text>
</comment>
<evidence type="ECO:0000313" key="3">
    <source>
        <dbReference type="Proteomes" id="UP001407405"/>
    </source>
</evidence>
<dbReference type="RefSeq" id="WP_343184438.1">
    <property type="nucleotide sequence ID" value="NZ_JBCITM010000001.1"/>
</dbReference>
<name>A0ABU9VPE8_9CLOT</name>
<evidence type="ECO:0000259" key="1">
    <source>
        <dbReference type="Pfam" id="PF04961"/>
    </source>
</evidence>
<dbReference type="InterPro" id="IPR007044">
    <property type="entry name" value="Cyclodeamin/CycHdrlase"/>
</dbReference>
<accession>A0ABU9VPE8</accession>
<dbReference type="SUPFAM" id="SSF101262">
    <property type="entry name" value="Methenyltetrahydrofolate cyclohydrolase-like"/>
    <property type="match status" value="1"/>
</dbReference>
<gene>
    <name evidence="2" type="ORF">AAIG11_01105</name>
</gene>
<evidence type="ECO:0000313" key="2">
    <source>
        <dbReference type="EMBL" id="MEN1759057.1"/>
    </source>
</evidence>
<keyword evidence="3" id="KW-1185">Reference proteome</keyword>
<reference evidence="2 3" key="1">
    <citation type="submission" date="2024-04" db="EMBL/GenBank/DDBJ databases">
        <title>Genome sequencing and metabolic network reconstruction of aminoacids and betaine degradation by Anoxynatronum sibiricum.</title>
        <authorList>
            <person name="Detkova E.N."/>
            <person name="Boltjanskaja Y.V."/>
            <person name="Mardanov A.V."/>
            <person name="Kevbrin V."/>
        </authorList>
    </citation>
    <scope>NUCLEOTIDE SEQUENCE [LARGE SCALE GENOMIC DNA]</scope>
    <source>
        <strain evidence="2 3">Z-7981</strain>
    </source>
</reference>
<proteinExistence type="predicted"/>
<dbReference type="Gene3D" id="1.20.120.680">
    <property type="entry name" value="Formiminotetrahydrofolate cyclodeaminase monomer, up-and-down helical bundle"/>
    <property type="match status" value="1"/>
</dbReference>
<sequence>MKLTELKTKEFVSTLASDAPAPGGGSASALFGALGTALVSMVANLTTGKEKYAAYEERMQEVLKETEGLMASFNNLIEKDTEVYNAVGDVLTMPKTTDEEKAKRKEAMQQALKEATIVPYTMMEEAAKVLVVLQKAMGHSNPNAVSDLGVGALGLKAAMQGAWLNVKINLGSIKDETFVSEYRAKGEKLLADNLALADSLYQEVEKQL</sequence>
<dbReference type="Proteomes" id="UP001407405">
    <property type="component" value="Unassembled WGS sequence"/>
</dbReference>